<feature type="compositionally biased region" description="Polar residues" evidence="2">
    <location>
        <begin position="72"/>
        <end position="86"/>
    </location>
</feature>
<feature type="region of interest" description="Disordered" evidence="2">
    <location>
        <begin position="61"/>
        <end position="103"/>
    </location>
</feature>
<reference evidence="4" key="1">
    <citation type="submission" date="2022-09" db="EMBL/GenBank/DDBJ databases">
        <title>Intensive care unit water sources are persistently colonized with multi-drug resistant bacteria and are the site of extensive horizontal gene transfer of antibiotic resistance genes.</title>
        <authorList>
            <person name="Diorio-Toth L."/>
        </authorList>
    </citation>
    <scope>NUCLEOTIDE SEQUENCE</scope>
    <source>
        <strain evidence="4">GD03832</strain>
    </source>
</reference>
<protein>
    <recommendedName>
        <fullName evidence="3">FtsK gamma domain-containing protein</fullName>
    </recommendedName>
</protein>
<evidence type="ECO:0000313" key="4">
    <source>
        <dbReference type="EMBL" id="MDH1335842.1"/>
    </source>
</evidence>
<dbReference type="Proteomes" id="UP001161065">
    <property type="component" value="Unassembled WGS sequence"/>
</dbReference>
<dbReference type="Pfam" id="PF09397">
    <property type="entry name" value="FtsK_gamma"/>
    <property type="match status" value="1"/>
</dbReference>
<name>A0AA42Q231_9BURK</name>
<evidence type="ECO:0000313" key="5">
    <source>
        <dbReference type="Proteomes" id="UP001161065"/>
    </source>
</evidence>
<comment type="caution">
    <text evidence="4">The sequence shown here is derived from an EMBL/GenBank/DDBJ whole genome shotgun (WGS) entry which is preliminary data.</text>
</comment>
<dbReference type="InterPro" id="IPR036388">
    <property type="entry name" value="WH-like_DNA-bd_sf"/>
</dbReference>
<evidence type="ECO:0000256" key="2">
    <source>
        <dbReference type="SAM" id="MobiDB-lite"/>
    </source>
</evidence>
<dbReference type="PANTHER" id="PTHR22683">
    <property type="entry name" value="SPORULATION PROTEIN RELATED"/>
    <property type="match status" value="1"/>
</dbReference>
<dbReference type="AlphaFoldDB" id="A0AA42Q231"/>
<organism evidence="4 5">
    <name type="scientific">Comamonas thiooxydans</name>
    <dbReference type="NCBI Taxonomy" id="363952"/>
    <lineage>
        <taxon>Bacteria</taxon>
        <taxon>Pseudomonadati</taxon>
        <taxon>Pseudomonadota</taxon>
        <taxon>Betaproteobacteria</taxon>
        <taxon>Burkholderiales</taxon>
        <taxon>Comamonadaceae</taxon>
        <taxon>Comamonas</taxon>
    </lineage>
</organism>
<dbReference type="SMART" id="SM00843">
    <property type="entry name" value="Ftsk_gamma"/>
    <property type="match status" value="1"/>
</dbReference>
<dbReference type="SUPFAM" id="SSF46785">
    <property type="entry name" value="Winged helix' DNA-binding domain"/>
    <property type="match status" value="1"/>
</dbReference>
<dbReference type="InterPro" id="IPR018541">
    <property type="entry name" value="Ftsk_gamma"/>
</dbReference>
<dbReference type="Gene3D" id="1.10.10.10">
    <property type="entry name" value="Winged helix-like DNA-binding domain superfamily/Winged helix DNA-binding domain"/>
    <property type="match status" value="1"/>
</dbReference>
<dbReference type="EMBL" id="JAOCEK010000015">
    <property type="protein sequence ID" value="MDH1335842.1"/>
    <property type="molecule type" value="Genomic_DNA"/>
</dbReference>
<gene>
    <name evidence="4" type="ORF">N5D63_16990</name>
</gene>
<evidence type="ECO:0000259" key="3">
    <source>
        <dbReference type="SMART" id="SM00843"/>
    </source>
</evidence>
<evidence type="ECO:0000256" key="1">
    <source>
        <dbReference type="ARBA" id="ARBA00004236"/>
    </source>
</evidence>
<proteinExistence type="predicted"/>
<accession>A0AA42Q231</accession>
<dbReference type="PANTHER" id="PTHR22683:SF41">
    <property type="entry name" value="DNA TRANSLOCASE FTSK"/>
    <property type="match status" value="1"/>
</dbReference>
<dbReference type="InterPro" id="IPR050206">
    <property type="entry name" value="FtsK/SpoIIIE/SftA"/>
</dbReference>
<feature type="domain" description="FtsK gamma" evidence="3">
    <location>
        <begin position="14"/>
        <end position="79"/>
    </location>
</feature>
<dbReference type="InterPro" id="IPR036390">
    <property type="entry name" value="WH_DNA-bd_sf"/>
</dbReference>
<sequence length="103" mass="10859">MARTAPAPHCEAAGDGPDPLYTEAVELVRKDRNASISYVQRKLLIGFNRAAALLERMESEGLVSRMDASGKRSLSTPATQATSASITGPKAAPTDTAPDESPF</sequence>
<dbReference type="RefSeq" id="WP_280008755.1">
    <property type="nucleotide sequence ID" value="NZ_JAOCEK010000015.1"/>
</dbReference>
<comment type="subcellular location">
    <subcellularLocation>
        <location evidence="1">Cell membrane</location>
    </subcellularLocation>
</comment>